<organism evidence="3 4">
    <name type="scientific">candidate division TA06 bacterium DG_24</name>
    <dbReference type="NCBI Taxonomy" id="1703770"/>
    <lineage>
        <taxon>Bacteria</taxon>
        <taxon>Bacteria division TA06</taxon>
    </lineage>
</organism>
<dbReference type="SFLD" id="SFLDG01082">
    <property type="entry name" value="B12-binding_domain_containing"/>
    <property type="match status" value="1"/>
</dbReference>
<dbReference type="GO" id="GO:0003824">
    <property type="term" value="F:catalytic activity"/>
    <property type="evidence" value="ECO:0007669"/>
    <property type="project" value="InterPro"/>
</dbReference>
<dbReference type="Pfam" id="PF19864">
    <property type="entry name" value="Radical_SAM_N2"/>
    <property type="match status" value="1"/>
</dbReference>
<dbReference type="SFLD" id="SFLDS00029">
    <property type="entry name" value="Radical_SAM"/>
    <property type="match status" value="1"/>
</dbReference>
<dbReference type="InterPro" id="IPR058240">
    <property type="entry name" value="rSAM_sf"/>
</dbReference>
<name>A0A0S7WUF2_UNCT6</name>
<dbReference type="InterPro" id="IPR023862">
    <property type="entry name" value="CHP03960_rSAM"/>
</dbReference>
<feature type="domain" description="Radical SAM core" evidence="2">
    <location>
        <begin position="247"/>
        <end position="484"/>
    </location>
</feature>
<dbReference type="Pfam" id="PF04055">
    <property type="entry name" value="Radical_SAM"/>
    <property type="match status" value="1"/>
</dbReference>
<dbReference type="PATRIC" id="fig|1703770.3.peg.1426"/>
<comment type="caution">
    <text evidence="3">The sequence shown here is derived from an EMBL/GenBank/DDBJ whole genome shotgun (WGS) entry which is preliminary data.</text>
</comment>
<dbReference type="PROSITE" id="PS51918">
    <property type="entry name" value="RADICAL_SAM"/>
    <property type="match status" value="1"/>
</dbReference>
<gene>
    <name evidence="3" type="ORF">AMJ39_03450</name>
</gene>
<dbReference type="NCBIfam" id="TIGR03960">
    <property type="entry name" value="rSAM_fuse_unch"/>
    <property type="match status" value="1"/>
</dbReference>
<dbReference type="SUPFAM" id="SSF102114">
    <property type="entry name" value="Radical SAM enzymes"/>
    <property type="match status" value="1"/>
</dbReference>
<evidence type="ECO:0000313" key="3">
    <source>
        <dbReference type="EMBL" id="KPJ53770.1"/>
    </source>
</evidence>
<dbReference type="GO" id="GO:0051536">
    <property type="term" value="F:iron-sulfur cluster binding"/>
    <property type="evidence" value="ECO:0007669"/>
    <property type="project" value="InterPro"/>
</dbReference>
<dbReference type="InterPro" id="IPR045784">
    <property type="entry name" value="Radical_SAM_N2"/>
</dbReference>
<dbReference type="InterPro" id="IPR007197">
    <property type="entry name" value="rSAM"/>
</dbReference>
<dbReference type="InterPro" id="IPR023404">
    <property type="entry name" value="rSAM_horseshoe"/>
</dbReference>
<dbReference type="SMART" id="SM00729">
    <property type="entry name" value="Elp3"/>
    <property type="match status" value="1"/>
</dbReference>
<dbReference type="Pfam" id="PF10105">
    <property type="entry name" value="DUF2344"/>
    <property type="match status" value="1"/>
</dbReference>
<reference evidence="3 4" key="1">
    <citation type="journal article" date="2015" name="Microbiome">
        <title>Genomic resolution of linkages in carbon, nitrogen, and sulfur cycling among widespread estuary sediment bacteria.</title>
        <authorList>
            <person name="Baker B.J."/>
            <person name="Lazar C.S."/>
            <person name="Teske A.P."/>
            <person name="Dick G.J."/>
        </authorList>
    </citation>
    <scope>NUCLEOTIDE SEQUENCE [LARGE SCALE GENOMIC DNA]</scope>
    <source>
        <strain evidence="3">DG_24</strain>
    </source>
</reference>
<sequence>MKVTIDHILPRVTKPIRYLGDEIHSVHKDHTPDRLKVALAYPDVYELGMSNLGLQILYHILNRRDDVVCERVFAPWTDMEDEMRRGGLPLFALESRTPIREFDLFGISLQHELACTNVLNLLDLAGIPLHWRDRARTDPIIVGGGPCAFNPEPVADFFDCFAIGEGEEVIGELVDVAKEWLATGDPRATLHRELGRLSGVYVPALFDGAPPGASARSSEPRARVSRRIVEDLRPEYAPLPPIVPFCEITHDRLGVEVMRGCTRGCRFCLSGIGYRPVRERPLESVIEIARRGLRESGWDEVSFVSLSSSDYSRLEELVERLPHELGEEQVAISLPSLRPDAFSERLARGLSQFRRTGLTFAPECGSWRLGGVINKQVGEDALLDAIAHAYTAGWRQIKLYFMIGLPTETSDDLQGIVDLTRRAAKVGRKTKGRLKVSISPFVAKAHTPFQWTAQEGIEEMREKELFLRRALRSHNVTVKWRSPEISFLEGVLARGDRQLVRVIERAWRMGCRFDKWTEHFHYDRWERAFSEEDIDPTAYLRARPLDEVLPWDHIDIGVARAFLTEEKARSEAGDVTPDCREQTCVHCGLPCEAEGRPPALLGSARESALPAAEAEAPAATYGRPKRREYRRPQPVATRFRTRFRKTRSARFLSHLDLMRAIIRSVRRAGLPLAYSQGFRPHPRISFGPPLAVGMSGQSEFFDLRLGRGYPGNIAAALAKWMPPGIEVVEAKPIFSKARSLSGLISSATYRVEGIDRATLERIEPRLEEMMACERIVVKRVTEGEASEIDIRPYLSSLRLVDGSALEMTLRFTPTGTARPTEVLTEVMARGTIDIAGLRIERTDLSVEWDGEARSPMDFI</sequence>
<dbReference type="InterPro" id="IPR006638">
    <property type="entry name" value="Elp3/MiaA/NifB-like_rSAM"/>
</dbReference>
<dbReference type="AlphaFoldDB" id="A0A0S7WUF2"/>
<feature type="region of interest" description="Disordered" evidence="1">
    <location>
        <begin position="612"/>
        <end position="631"/>
    </location>
</feature>
<accession>A0A0S7WUF2</accession>
<dbReference type="InterPro" id="IPR018768">
    <property type="entry name" value="DUF2344"/>
</dbReference>
<evidence type="ECO:0000256" key="1">
    <source>
        <dbReference type="SAM" id="MobiDB-lite"/>
    </source>
</evidence>
<dbReference type="NCBIfam" id="TIGR03936">
    <property type="entry name" value="sam_1_link_chp"/>
    <property type="match status" value="1"/>
</dbReference>
<dbReference type="STRING" id="1703770.AMJ39_03450"/>
<dbReference type="Gene3D" id="3.80.30.20">
    <property type="entry name" value="tm_1862 like domain"/>
    <property type="match status" value="1"/>
</dbReference>
<dbReference type="EMBL" id="LIZS01000013">
    <property type="protein sequence ID" value="KPJ53770.1"/>
    <property type="molecule type" value="Genomic_DNA"/>
</dbReference>
<dbReference type="CDD" id="cd01335">
    <property type="entry name" value="Radical_SAM"/>
    <property type="match status" value="1"/>
</dbReference>
<proteinExistence type="predicted"/>
<evidence type="ECO:0000259" key="2">
    <source>
        <dbReference type="PROSITE" id="PS51918"/>
    </source>
</evidence>
<protein>
    <recommendedName>
        <fullName evidence="2">Radical SAM core domain-containing protein</fullName>
    </recommendedName>
</protein>
<dbReference type="Proteomes" id="UP000052008">
    <property type="component" value="Unassembled WGS sequence"/>
</dbReference>
<dbReference type="PANTHER" id="PTHR42731">
    <property type="entry name" value="SLL1084 PROTEIN"/>
    <property type="match status" value="1"/>
</dbReference>
<evidence type="ECO:0000313" key="4">
    <source>
        <dbReference type="Proteomes" id="UP000052008"/>
    </source>
</evidence>
<dbReference type="PANTHER" id="PTHR42731:SF1">
    <property type="entry name" value="RADICAL SAM DOMAIN PROTEIN"/>
    <property type="match status" value="1"/>
</dbReference>